<evidence type="ECO:0000256" key="1">
    <source>
        <dbReference type="SAM" id="Phobius"/>
    </source>
</evidence>
<reference evidence="4" key="1">
    <citation type="submission" date="2011-06" db="EMBL/GenBank/DDBJ databases">
        <title>The complete genome of chromosome of Runella slithyformis DSM 19594.</title>
        <authorList>
            <consortium name="US DOE Joint Genome Institute (JGI-PGF)"/>
            <person name="Lucas S."/>
            <person name="Han J."/>
            <person name="Lapidus A."/>
            <person name="Bruce D."/>
            <person name="Goodwin L."/>
            <person name="Pitluck S."/>
            <person name="Peters L."/>
            <person name="Kyrpides N."/>
            <person name="Mavromatis K."/>
            <person name="Ivanova N."/>
            <person name="Ovchinnikova G."/>
            <person name="Zhang X."/>
            <person name="Misra M."/>
            <person name="Detter J.C."/>
            <person name="Tapia R."/>
            <person name="Han C."/>
            <person name="Land M."/>
            <person name="Hauser L."/>
            <person name="Markowitz V."/>
            <person name="Cheng J.-F."/>
            <person name="Hugenholtz P."/>
            <person name="Woyke T."/>
            <person name="Wu D."/>
            <person name="Tindall B."/>
            <person name="Faehrich R."/>
            <person name="Brambilla E."/>
            <person name="Klenk H.-P."/>
            <person name="Eisen J.A."/>
        </authorList>
    </citation>
    <scope>NUCLEOTIDE SEQUENCE [LARGE SCALE GENOMIC DNA]</scope>
    <source>
        <strain evidence="4">ATCC 29530 / DSM 19594 / LMG 11500 / NCIMB 11436 / LSU 4</strain>
    </source>
</reference>
<evidence type="ECO:0000313" key="4">
    <source>
        <dbReference type="Proteomes" id="UP000000493"/>
    </source>
</evidence>
<sequence>MSEIRKYGQRQRLWVFVCLLALIIVGIYGCKETEPTPESLFLPELFAQKMEDTLRNRGVGYAFTIYEGTQLAAKGSGGFQSLAADPEGQKDFTTDTKLHIASMTKTLTAMAFLKAASQKGIKLGDVIAPYLPSSWKLGAGIEKVTFGDLLTHRSGIKGLNGTCQNGSYSENIYDGLRKLVALGVSSRGDYCYQNANFGLFRLLIPRILGYTFTGNEAMDDVQTQQRYLAFLQQEIFLKAGVQNAVASFPVNNPTYTYSFPVTAAQKGWNPGGFNAVLGGYGMYLSATEAGKIYASALSSGTNEVLSTTLADSLIIRNLGCYKATANLGTIVYHDGWWYESLQPAGRGLRTLWVKFPNNITCVLMVNALQYRGSSLVFPFNDGNILGFVYNAYVKALQARGARVSAEALPLFVEHPEPH</sequence>
<gene>
    <name evidence="3" type="ordered locus">Runsl_4787</name>
</gene>
<keyword evidence="1" id="KW-0472">Membrane</keyword>
<evidence type="ECO:0000313" key="3">
    <source>
        <dbReference type="EMBL" id="AEI51102.1"/>
    </source>
</evidence>
<dbReference type="Pfam" id="PF00144">
    <property type="entry name" value="Beta-lactamase"/>
    <property type="match status" value="1"/>
</dbReference>
<dbReference type="SUPFAM" id="SSF56601">
    <property type="entry name" value="beta-lactamase/transpeptidase-like"/>
    <property type="match status" value="1"/>
</dbReference>
<accession>A0A7U3ZPQ5</accession>
<proteinExistence type="predicted"/>
<feature type="domain" description="Beta-lactamase-related" evidence="2">
    <location>
        <begin position="46"/>
        <end position="369"/>
    </location>
</feature>
<dbReference type="KEGG" id="rsi:Runsl_4787"/>
<dbReference type="InterPro" id="IPR050789">
    <property type="entry name" value="Diverse_Enzym_Activities"/>
</dbReference>
<dbReference type="RefSeq" id="WP_013930391.1">
    <property type="nucleotide sequence ID" value="NC_015703.1"/>
</dbReference>
<dbReference type="Gene3D" id="3.40.710.10">
    <property type="entry name" value="DD-peptidase/beta-lactamase superfamily"/>
    <property type="match status" value="1"/>
</dbReference>
<keyword evidence="1" id="KW-0812">Transmembrane</keyword>
<dbReference type="AlphaFoldDB" id="A0A7U3ZPQ5"/>
<evidence type="ECO:0000259" key="2">
    <source>
        <dbReference type="Pfam" id="PF00144"/>
    </source>
</evidence>
<dbReference type="InterPro" id="IPR012338">
    <property type="entry name" value="Beta-lactam/transpept-like"/>
</dbReference>
<reference evidence="3 4" key="2">
    <citation type="journal article" date="2012" name="Stand. Genomic Sci.">
        <title>Complete genome sequence of the aquatic bacterium Runella slithyformis type strain (LSU 4(T)).</title>
        <authorList>
            <person name="Copeland A."/>
            <person name="Zhang X."/>
            <person name="Misra M."/>
            <person name="Lapidus A."/>
            <person name="Nolan M."/>
            <person name="Lucas S."/>
            <person name="Deshpande S."/>
            <person name="Cheng J.F."/>
            <person name="Tapia R."/>
            <person name="Goodwin L.A."/>
            <person name="Pitluck S."/>
            <person name="Liolios K."/>
            <person name="Pagani I."/>
            <person name="Ivanova N."/>
            <person name="Mikhailova N."/>
            <person name="Pati A."/>
            <person name="Chen A."/>
            <person name="Palaniappan K."/>
            <person name="Land M."/>
            <person name="Hauser L."/>
            <person name="Pan C."/>
            <person name="Jeffries C.D."/>
            <person name="Detter J.C."/>
            <person name="Brambilla E.M."/>
            <person name="Rohde M."/>
            <person name="Djao O.D."/>
            <person name="Goker M."/>
            <person name="Sikorski J."/>
            <person name="Tindall B.J."/>
            <person name="Woyke T."/>
            <person name="Bristow J."/>
            <person name="Eisen J.A."/>
            <person name="Markowitz V."/>
            <person name="Hugenholtz P."/>
            <person name="Kyrpides N.C."/>
            <person name="Klenk H.P."/>
            <person name="Mavromatis K."/>
        </authorList>
    </citation>
    <scope>NUCLEOTIDE SEQUENCE [LARGE SCALE GENOMIC DNA]</scope>
    <source>
        <strain evidence="4">ATCC 29530 / DSM 19594 / LMG 11500 / NCIMB 11436 / LSU 4</strain>
    </source>
</reference>
<keyword evidence="1" id="KW-1133">Transmembrane helix</keyword>
<keyword evidence="4" id="KW-1185">Reference proteome</keyword>
<dbReference type="EMBL" id="CP002859">
    <property type="protein sequence ID" value="AEI51102.1"/>
    <property type="molecule type" value="Genomic_DNA"/>
</dbReference>
<name>A0A7U3ZPQ5_RUNSL</name>
<protein>
    <submittedName>
        <fullName evidence="3">Beta-lactamase</fullName>
    </submittedName>
</protein>
<dbReference type="Proteomes" id="UP000000493">
    <property type="component" value="Chromosome"/>
</dbReference>
<dbReference type="PANTHER" id="PTHR43283">
    <property type="entry name" value="BETA-LACTAMASE-RELATED"/>
    <property type="match status" value="1"/>
</dbReference>
<dbReference type="InterPro" id="IPR001466">
    <property type="entry name" value="Beta-lactam-related"/>
</dbReference>
<dbReference type="PROSITE" id="PS51257">
    <property type="entry name" value="PROKAR_LIPOPROTEIN"/>
    <property type="match status" value="1"/>
</dbReference>
<feature type="transmembrane region" description="Helical" evidence="1">
    <location>
        <begin position="12"/>
        <end position="29"/>
    </location>
</feature>
<organism evidence="3 4">
    <name type="scientific">Runella slithyformis (strain ATCC 29530 / DSM 19594 / LMG 11500 / NCIMB 11436 / LSU 4)</name>
    <dbReference type="NCBI Taxonomy" id="761193"/>
    <lineage>
        <taxon>Bacteria</taxon>
        <taxon>Pseudomonadati</taxon>
        <taxon>Bacteroidota</taxon>
        <taxon>Cytophagia</taxon>
        <taxon>Cytophagales</taxon>
        <taxon>Spirosomataceae</taxon>
        <taxon>Runella</taxon>
    </lineage>
</organism>